<reference evidence="2 3" key="1">
    <citation type="submission" date="2024-02" db="EMBL/GenBank/DDBJ databases">
        <title>High-quality chromosome-scale genome assembly of Pensacola bahiagrass (Paspalum notatum Flugge var. saurae).</title>
        <authorList>
            <person name="Vega J.M."/>
            <person name="Podio M."/>
            <person name="Orjuela J."/>
            <person name="Siena L.A."/>
            <person name="Pessino S.C."/>
            <person name="Combes M.C."/>
            <person name="Mariac C."/>
            <person name="Albertini E."/>
            <person name="Pupilli F."/>
            <person name="Ortiz J.P.A."/>
            <person name="Leblanc O."/>
        </authorList>
    </citation>
    <scope>NUCLEOTIDE SEQUENCE [LARGE SCALE GENOMIC DNA]</scope>
    <source>
        <strain evidence="2">R1</strain>
        <tissue evidence="2">Leaf</tissue>
    </source>
</reference>
<evidence type="ECO:0000256" key="1">
    <source>
        <dbReference type="SAM" id="MobiDB-lite"/>
    </source>
</evidence>
<dbReference type="Proteomes" id="UP001341281">
    <property type="component" value="Chromosome 03"/>
</dbReference>
<feature type="region of interest" description="Disordered" evidence="1">
    <location>
        <begin position="594"/>
        <end position="618"/>
    </location>
</feature>
<dbReference type="AlphaFoldDB" id="A0AAQ3WHH6"/>
<protein>
    <submittedName>
        <fullName evidence="2">Uncharacterized protein</fullName>
    </submittedName>
</protein>
<proteinExistence type="predicted"/>
<organism evidence="2 3">
    <name type="scientific">Paspalum notatum var. saurae</name>
    <dbReference type="NCBI Taxonomy" id="547442"/>
    <lineage>
        <taxon>Eukaryota</taxon>
        <taxon>Viridiplantae</taxon>
        <taxon>Streptophyta</taxon>
        <taxon>Embryophyta</taxon>
        <taxon>Tracheophyta</taxon>
        <taxon>Spermatophyta</taxon>
        <taxon>Magnoliopsida</taxon>
        <taxon>Liliopsida</taxon>
        <taxon>Poales</taxon>
        <taxon>Poaceae</taxon>
        <taxon>PACMAD clade</taxon>
        <taxon>Panicoideae</taxon>
        <taxon>Andropogonodae</taxon>
        <taxon>Paspaleae</taxon>
        <taxon>Paspalinae</taxon>
        <taxon>Paspalum</taxon>
    </lineage>
</organism>
<accession>A0AAQ3WHH6</accession>
<name>A0AAQ3WHH6_PASNO</name>
<evidence type="ECO:0000313" key="2">
    <source>
        <dbReference type="EMBL" id="WVZ61481.1"/>
    </source>
</evidence>
<sequence>MPASSTRAAARKPFLQVAQSKKEQVDVAQAVRPIFVTQDVDVAQEGEPAPESKFQIVINEHYYAHDARAQNKTKKIVSVTKWKYHVGCLRIWLVRRLSWRVVVVLVDDLRWKKPALGAQSLPNNVAVTVVVVVAEALGVTVAEACERRPEELLPPLLDPREAAVLLPKLVAVVHVEEDVVRQVPGHAGRLPCRVVLLDGAHHLLRRRQRPPAGQHLRHPPRLRLVEPWRQHQPGQAHEGERRRQRRRERVLEQGADAVVFVDGDEAPRVQERERVVVPGAVDDGVGDDAGAVGEHHLAVVDQAVDLQVQAQTVAVPGQSLERAGSDGVHGLDADVHLPGHLGELQRDVLAALMEADHHHHLAVEGVVGDPVRVGVQLPPLPPIHALDGWEPWLRALADGNDDGVEHLLRGDHLALILLLDAPHHPAAHGGAAAVVVSPRRRQQADVQDLGVEPDGVHEAERVAEVSDVSEELGVARVPPRISAAIAPGVEGEVGEARELPGADEPDGGVHAAVHAGRPEGVAAVGAWVVVQPLPADAAALLHHRHLMALPAQLPGGRQARDAGADHAHLLAGGGGRRHHRIQITYPAACRRPAGARSGGRCLNASHSLHSRGRKELHY</sequence>
<dbReference type="EMBL" id="CP144747">
    <property type="protein sequence ID" value="WVZ61481.1"/>
    <property type="molecule type" value="Genomic_DNA"/>
</dbReference>
<gene>
    <name evidence="2" type="ORF">U9M48_011344</name>
</gene>
<keyword evidence="3" id="KW-1185">Reference proteome</keyword>
<evidence type="ECO:0000313" key="3">
    <source>
        <dbReference type="Proteomes" id="UP001341281"/>
    </source>
</evidence>
<feature type="region of interest" description="Disordered" evidence="1">
    <location>
        <begin position="206"/>
        <end position="248"/>
    </location>
</feature>
<feature type="compositionally biased region" description="Basic residues" evidence="1">
    <location>
        <begin position="206"/>
        <end position="221"/>
    </location>
</feature>